<keyword evidence="1" id="KW-1133">Transmembrane helix</keyword>
<feature type="transmembrane region" description="Helical" evidence="1">
    <location>
        <begin position="20"/>
        <end position="41"/>
    </location>
</feature>
<dbReference type="STRING" id="1797582.A2442_00685"/>
<keyword evidence="1" id="KW-0472">Membrane</keyword>
<organism evidence="2 3">
    <name type="scientific">Candidatus Campbellbacteria bacterium RIFOXYC2_FULL_35_25</name>
    <dbReference type="NCBI Taxonomy" id="1797582"/>
    <lineage>
        <taxon>Bacteria</taxon>
        <taxon>Candidatus Campbelliibacteriota</taxon>
    </lineage>
</organism>
<dbReference type="Proteomes" id="UP000179003">
    <property type="component" value="Unassembled WGS sequence"/>
</dbReference>
<reference evidence="2 3" key="1">
    <citation type="journal article" date="2016" name="Nat. Commun.">
        <title>Thousands of microbial genomes shed light on interconnected biogeochemical processes in an aquifer system.</title>
        <authorList>
            <person name="Anantharaman K."/>
            <person name="Brown C.T."/>
            <person name="Hug L.A."/>
            <person name="Sharon I."/>
            <person name="Castelle C.J."/>
            <person name="Probst A.J."/>
            <person name="Thomas B.C."/>
            <person name="Singh A."/>
            <person name="Wilkins M.J."/>
            <person name="Karaoz U."/>
            <person name="Brodie E.L."/>
            <person name="Williams K.H."/>
            <person name="Hubbard S.S."/>
            <person name="Banfield J.F."/>
        </authorList>
    </citation>
    <scope>NUCLEOTIDE SEQUENCE [LARGE SCALE GENOMIC DNA]</scope>
</reference>
<dbReference type="AlphaFoldDB" id="A0A1F5EJ86"/>
<comment type="caution">
    <text evidence="2">The sequence shown here is derived from an EMBL/GenBank/DDBJ whole genome shotgun (WGS) entry which is preliminary data.</text>
</comment>
<evidence type="ECO:0000256" key="1">
    <source>
        <dbReference type="SAM" id="Phobius"/>
    </source>
</evidence>
<evidence type="ECO:0000313" key="3">
    <source>
        <dbReference type="Proteomes" id="UP000179003"/>
    </source>
</evidence>
<dbReference type="EMBL" id="MFAE01000006">
    <property type="protein sequence ID" value="OGD67274.1"/>
    <property type="molecule type" value="Genomic_DNA"/>
</dbReference>
<name>A0A1F5EJ86_9BACT</name>
<accession>A0A1F5EJ86</accession>
<keyword evidence="1" id="KW-0812">Transmembrane</keyword>
<sequence>MNIVLTTGFLVMLTPYLGLPSMWETGILVFLGFLIVVRALYLKKIFKDIKKTKGNSESSSFKQNE</sequence>
<proteinExistence type="predicted"/>
<protein>
    <submittedName>
        <fullName evidence="2">Uncharacterized protein</fullName>
    </submittedName>
</protein>
<gene>
    <name evidence="2" type="ORF">A2442_00685</name>
</gene>
<evidence type="ECO:0000313" key="2">
    <source>
        <dbReference type="EMBL" id="OGD67274.1"/>
    </source>
</evidence>